<feature type="signal peptide" evidence="1">
    <location>
        <begin position="1"/>
        <end position="21"/>
    </location>
</feature>
<sequence>MLIKKGLILCFLSFIFYGCDADINDHESATCLWYENINGEFINVKTTKCAAPIAGSIKDEYQKIKGSIYLVNSNTYYQSCGFYQSCQVQKIHYFRVSDASNFTTLGKGYAIVGEKIYYKGREIQGASPQSFRVMNDLYSKDDDQVYYQGVAILLADPHSFELLPENYSKDQQHVYFETNLVKGADPQTFAHQSSEFQGLKWHFDQNNFYYFDQKIPIELDKNSFRLITNTASNSALYADQQYAILITTYYDHNKYPKDHDQCLNYNDSYFIDNCLEDLTKYHRFVQSQDLVVEPSGSYNVLGIRYLKNIQLPLKNFTDSAFFDANGSLFHIENGSLKQLPHWVEGKIHLIPVECILPDNYYIDFDCPNEKERQFNRPSLILDFFEDDTAIYAMATETYDGIIYDIKKISDKTVEPIYLFSLKANHQYLAQGNLLSTFKVDFDTNKIQIKSVEIDGSLQGLFRGYSTDRKIIDASGIIDIGSLERSYAKADFGVLKYSDKSRKVRGGKVYENEAYFFILFPEDSSGNSSYVINKENGQARYLFNINQSDITDIVSAGLLEVLGIERKVEIQEPQ</sequence>
<keyword evidence="1" id="KW-0732">Signal</keyword>
<dbReference type="PROSITE" id="PS51257">
    <property type="entry name" value="PROKAR_LIPOPROTEIN"/>
    <property type="match status" value="1"/>
</dbReference>
<evidence type="ECO:0000313" key="2">
    <source>
        <dbReference type="EMBL" id="UNM97150.1"/>
    </source>
</evidence>
<evidence type="ECO:0000256" key="1">
    <source>
        <dbReference type="SAM" id="SignalP"/>
    </source>
</evidence>
<dbReference type="RefSeq" id="WP_242152100.1">
    <property type="nucleotide sequence ID" value="NZ_CP093379.1"/>
</dbReference>
<dbReference type="InterPro" id="IPR027375">
    <property type="entry name" value="DKNYY"/>
</dbReference>
<accession>A0ABY3X5H8</accession>
<name>A0ABY3X5H8_9GAMM</name>
<feature type="chain" id="PRO_5046446528" evidence="1">
    <location>
        <begin position="22"/>
        <end position="573"/>
    </location>
</feature>
<reference evidence="2 3" key="1">
    <citation type="submission" date="2022-03" db="EMBL/GenBank/DDBJ databases">
        <title>Ignatzschineria rhizosphaerae HR5S32.</title>
        <authorList>
            <person name="Sun J.Q."/>
            <person name="Feng J.Y."/>
        </authorList>
    </citation>
    <scope>NUCLEOTIDE SEQUENCE [LARGE SCALE GENOMIC DNA]</scope>
    <source>
        <strain evidence="2 3">HR5S32</strain>
    </source>
</reference>
<keyword evidence="3" id="KW-1185">Reference proteome</keyword>
<gene>
    <name evidence="2" type="ORF">MMG00_04690</name>
</gene>
<dbReference type="EMBL" id="CP093379">
    <property type="protein sequence ID" value="UNM97150.1"/>
    <property type="molecule type" value="Genomic_DNA"/>
</dbReference>
<organism evidence="2 3">
    <name type="scientific">Ignatzschineria rhizosphaerae</name>
    <dbReference type="NCBI Taxonomy" id="2923279"/>
    <lineage>
        <taxon>Bacteria</taxon>
        <taxon>Pseudomonadati</taxon>
        <taxon>Pseudomonadota</taxon>
        <taxon>Gammaproteobacteria</taxon>
        <taxon>Cardiobacteriales</taxon>
        <taxon>Ignatzschineriaceae</taxon>
        <taxon>Ignatzschineria</taxon>
    </lineage>
</organism>
<proteinExistence type="predicted"/>
<protein>
    <submittedName>
        <fullName evidence="2">DKNYY domain-containing protein</fullName>
    </submittedName>
</protein>
<dbReference type="Pfam" id="PF13644">
    <property type="entry name" value="DKNYY"/>
    <property type="match status" value="1"/>
</dbReference>
<dbReference type="Proteomes" id="UP000829542">
    <property type="component" value="Chromosome"/>
</dbReference>
<evidence type="ECO:0000313" key="3">
    <source>
        <dbReference type="Proteomes" id="UP000829542"/>
    </source>
</evidence>